<evidence type="ECO:0000259" key="2">
    <source>
        <dbReference type="Pfam" id="PF00078"/>
    </source>
</evidence>
<name>A0A6L2LLY7_TANCI</name>
<keyword evidence="4" id="KW-0548">Nucleotidyltransferase</keyword>
<evidence type="ECO:0000256" key="1">
    <source>
        <dbReference type="SAM" id="MobiDB-lite"/>
    </source>
</evidence>
<feature type="compositionally biased region" description="Gly residues" evidence="1">
    <location>
        <begin position="312"/>
        <end position="321"/>
    </location>
</feature>
<dbReference type="InterPro" id="IPR000477">
    <property type="entry name" value="RT_dom"/>
</dbReference>
<feature type="domain" description="Retrotransposon gag" evidence="3">
    <location>
        <begin position="173"/>
        <end position="261"/>
    </location>
</feature>
<feature type="region of interest" description="Disordered" evidence="1">
    <location>
        <begin position="312"/>
        <end position="342"/>
    </location>
</feature>
<reference evidence="4" key="1">
    <citation type="journal article" date="2019" name="Sci. Rep.">
        <title>Draft genome of Tanacetum cinerariifolium, the natural source of mosquito coil.</title>
        <authorList>
            <person name="Yamashiro T."/>
            <person name="Shiraishi A."/>
            <person name="Satake H."/>
            <person name="Nakayama K."/>
        </authorList>
    </citation>
    <scope>NUCLEOTIDE SEQUENCE</scope>
</reference>
<dbReference type="SUPFAM" id="SSF56672">
    <property type="entry name" value="DNA/RNA polymerases"/>
    <property type="match status" value="1"/>
</dbReference>
<feature type="region of interest" description="Disordered" evidence="1">
    <location>
        <begin position="77"/>
        <end position="148"/>
    </location>
</feature>
<sequence>MGPSIPIYPKKKTEEHMVDSQPMEKEIRGAKARDVRTKNHEGPTELVLYAPRILAYGNSDKEAPARSLARGFFDRFSLESSGTSDTHRQTRSANKSQRTPSKNKEPAHLRRSRRLKDQSITKEKTRSKKSKSREKIPDTKKQAQTPNMRKDHLGIFLVATEQEEWPMPVWCKMFRQTLGEATRNWFDDLDSKSVDSFDELSQKFVEEYSQQNRYAKDPTEIHGIKRRQNEGLQAFMDRFKSESSHIQGIPPVLRISAFMHGHGHPKLAKKLNDKIPKTVDKMFETVKAFIRGEVRSQHQQLLSAKKANRGSCGLGEVGLPGKGHPPEQPEERKSRKEQLIPRNQLTDEPIILEGMIEDHSWRQREEQMSRIREQALIRTKGGSDHGPNQGLVLLKKACHKENTEEILIVSQERPNQHVKMRFMLTSDCKRLLTEVLWENIETNLATRRETGIERKGVPLAEGRDNQKGPAPQMGHQYHTCQVNRWNLEGASGLIYPQQKNDEAKIEFHTKEGVYYFTHMPKELKNSTTTLQRMMEKVFTDQRGQSLEVYLEEIVVKSKSEQSLVQDVKETLRKLKRVNIKIDPSTSLFGVEEGKFLGHMVTKEGIRADPDKVQAIIRCPTPKSPNQIRSLFLQLTTIGNFIPKLVELKYPINKVCMRMDAAADSGWTNEAEEDFQRIKIELNKLQTLAIPKEGEKLML</sequence>
<dbReference type="AlphaFoldDB" id="A0A6L2LLY7"/>
<dbReference type="PANTHER" id="PTHR37984">
    <property type="entry name" value="PROTEIN CBG26694"/>
    <property type="match status" value="1"/>
</dbReference>
<dbReference type="Gene3D" id="3.30.70.270">
    <property type="match status" value="2"/>
</dbReference>
<feature type="compositionally biased region" description="Polar residues" evidence="1">
    <location>
        <begin position="91"/>
        <end position="100"/>
    </location>
</feature>
<evidence type="ECO:0000259" key="3">
    <source>
        <dbReference type="Pfam" id="PF03732"/>
    </source>
</evidence>
<dbReference type="Pfam" id="PF03732">
    <property type="entry name" value="Retrotrans_gag"/>
    <property type="match status" value="1"/>
</dbReference>
<dbReference type="GO" id="GO:0003964">
    <property type="term" value="F:RNA-directed DNA polymerase activity"/>
    <property type="evidence" value="ECO:0007669"/>
    <property type="project" value="UniProtKB-KW"/>
</dbReference>
<organism evidence="4">
    <name type="scientific">Tanacetum cinerariifolium</name>
    <name type="common">Dalmatian daisy</name>
    <name type="synonym">Chrysanthemum cinerariifolium</name>
    <dbReference type="NCBI Taxonomy" id="118510"/>
    <lineage>
        <taxon>Eukaryota</taxon>
        <taxon>Viridiplantae</taxon>
        <taxon>Streptophyta</taxon>
        <taxon>Embryophyta</taxon>
        <taxon>Tracheophyta</taxon>
        <taxon>Spermatophyta</taxon>
        <taxon>Magnoliopsida</taxon>
        <taxon>eudicotyledons</taxon>
        <taxon>Gunneridae</taxon>
        <taxon>Pentapetalae</taxon>
        <taxon>asterids</taxon>
        <taxon>campanulids</taxon>
        <taxon>Asterales</taxon>
        <taxon>Asteraceae</taxon>
        <taxon>Asteroideae</taxon>
        <taxon>Anthemideae</taxon>
        <taxon>Anthemidinae</taxon>
        <taxon>Tanacetum</taxon>
    </lineage>
</organism>
<dbReference type="InterPro" id="IPR005162">
    <property type="entry name" value="Retrotrans_gag_dom"/>
</dbReference>
<feature type="compositionally biased region" description="Basic and acidic residues" evidence="1">
    <location>
        <begin position="11"/>
        <end position="43"/>
    </location>
</feature>
<evidence type="ECO:0000313" key="4">
    <source>
        <dbReference type="EMBL" id="GEU62833.1"/>
    </source>
</evidence>
<dbReference type="InterPro" id="IPR050951">
    <property type="entry name" value="Retrovirus_Pol_polyprotein"/>
</dbReference>
<feature type="domain" description="Reverse transcriptase" evidence="2">
    <location>
        <begin position="504"/>
        <end position="599"/>
    </location>
</feature>
<keyword evidence="4" id="KW-0695">RNA-directed DNA polymerase</keyword>
<comment type="caution">
    <text evidence="4">The sequence shown here is derived from an EMBL/GenBank/DDBJ whole genome shotgun (WGS) entry which is preliminary data.</text>
</comment>
<gene>
    <name evidence="4" type="ORF">Tci_034811</name>
</gene>
<protein>
    <submittedName>
        <fullName evidence="4">Reverse transcriptase domain-containing protein</fullName>
    </submittedName>
</protein>
<proteinExistence type="predicted"/>
<dbReference type="InterPro" id="IPR043128">
    <property type="entry name" value="Rev_trsase/Diguanyl_cyclase"/>
</dbReference>
<dbReference type="Pfam" id="PF00078">
    <property type="entry name" value="RVT_1"/>
    <property type="match status" value="1"/>
</dbReference>
<dbReference type="InterPro" id="IPR043502">
    <property type="entry name" value="DNA/RNA_pol_sf"/>
</dbReference>
<dbReference type="CDD" id="cd01647">
    <property type="entry name" value="RT_LTR"/>
    <property type="match status" value="1"/>
</dbReference>
<dbReference type="EMBL" id="BKCJ010004741">
    <property type="protein sequence ID" value="GEU62833.1"/>
    <property type="molecule type" value="Genomic_DNA"/>
</dbReference>
<accession>A0A6L2LLY7</accession>
<keyword evidence="4" id="KW-0808">Transferase</keyword>
<feature type="compositionally biased region" description="Basic and acidic residues" evidence="1">
    <location>
        <begin position="115"/>
        <end position="124"/>
    </location>
</feature>
<feature type="region of interest" description="Disordered" evidence="1">
    <location>
        <begin position="1"/>
        <end position="44"/>
    </location>
</feature>
<dbReference type="PANTHER" id="PTHR37984:SF5">
    <property type="entry name" value="PROTEIN NYNRIN-LIKE"/>
    <property type="match status" value="1"/>
</dbReference>
<feature type="compositionally biased region" description="Basic and acidic residues" evidence="1">
    <location>
        <begin position="324"/>
        <end position="339"/>
    </location>
</feature>